<feature type="domain" description="ATP-grasp" evidence="7">
    <location>
        <begin position="9"/>
        <end position="242"/>
    </location>
</feature>
<dbReference type="InterPro" id="IPR005809">
    <property type="entry name" value="Succ_CoA_ligase-like_bsu"/>
</dbReference>
<dbReference type="InterPro" id="IPR017866">
    <property type="entry name" value="Succ-CoA_synthase_bsu_CS"/>
</dbReference>
<feature type="binding site" evidence="5">
    <location>
        <begin position="52"/>
        <end position="54"/>
    </location>
    <ligand>
        <name>ATP</name>
        <dbReference type="ChEBI" id="CHEBI:30616"/>
    </ligand>
</feature>
<name>A5ULQ1_METS3</name>
<dbReference type="NCBIfam" id="NF001913">
    <property type="entry name" value="PRK00696.1"/>
    <property type="match status" value="1"/>
</dbReference>
<dbReference type="SUPFAM" id="SSF52210">
    <property type="entry name" value="Succinyl-CoA synthetase domains"/>
    <property type="match status" value="1"/>
</dbReference>
<dbReference type="PROSITE" id="PS50975">
    <property type="entry name" value="ATP_GRASP"/>
    <property type="match status" value="1"/>
</dbReference>
<dbReference type="GO" id="GO:0000287">
    <property type="term" value="F:magnesium ion binding"/>
    <property type="evidence" value="ECO:0007669"/>
    <property type="project" value="UniProtKB-UniRule"/>
</dbReference>
<keyword evidence="5" id="KW-0816">Tricarboxylic acid cycle</keyword>
<dbReference type="InterPro" id="IPR013815">
    <property type="entry name" value="ATP_grasp_subdomain_1"/>
</dbReference>
<dbReference type="UniPathway" id="UPA00223">
    <property type="reaction ID" value="UER00999"/>
</dbReference>
<dbReference type="eggNOG" id="arCOG01337">
    <property type="taxonomic scope" value="Archaea"/>
</dbReference>
<dbReference type="SUPFAM" id="SSF56059">
    <property type="entry name" value="Glutathione synthetase ATP-binding domain-like"/>
    <property type="match status" value="1"/>
</dbReference>
<proteinExistence type="inferred from homology"/>
<comment type="cofactor">
    <cofactor evidence="5">
        <name>Mg(2+)</name>
        <dbReference type="ChEBI" id="CHEBI:18420"/>
    </cofactor>
    <text evidence="5">Binds 1 Mg(2+) ion per subunit.</text>
</comment>
<gene>
    <name evidence="5" type="primary">sucC</name>
    <name evidence="8" type="ordered locus">Msm_0924</name>
</gene>
<dbReference type="EMBL" id="CP000678">
    <property type="protein sequence ID" value="ABQ87129.1"/>
    <property type="molecule type" value="Genomic_DNA"/>
</dbReference>
<dbReference type="PATRIC" id="fig|420247.28.peg.920"/>
<dbReference type="HAMAP" id="MF_00558">
    <property type="entry name" value="Succ_CoA_beta"/>
    <property type="match status" value="1"/>
</dbReference>
<keyword evidence="4 5" id="KW-0460">Magnesium</keyword>
<evidence type="ECO:0000256" key="2">
    <source>
        <dbReference type="ARBA" id="ARBA00022723"/>
    </source>
</evidence>
<dbReference type="BioCyc" id="MSMI420247:GHWZ-949-MONOMER"/>
<dbReference type="Gene3D" id="3.30.1490.20">
    <property type="entry name" value="ATP-grasp fold, A domain"/>
    <property type="match status" value="1"/>
</dbReference>
<dbReference type="PIRSF" id="PIRSF001554">
    <property type="entry name" value="SucCS_beta"/>
    <property type="match status" value="1"/>
</dbReference>
<dbReference type="GO" id="GO:0042709">
    <property type="term" value="C:succinate-CoA ligase complex"/>
    <property type="evidence" value="ECO:0007669"/>
    <property type="project" value="TreeGrafter"/>
</dbReference>
<evidence type="ECO:0000256" key="6">
    <source>
        <dbReference type="PROSITE-ProRule" id="PRU00409"/>
    </source>
</evidence>
<dbReference type="InterPro" id="IPR016102">
    <property type="entry name" value="Succinyl-CoA_synth-like"/>
</dbReference>
<feature type="binding site" evidence="5">
    <location>
        <position position="94"/>
    </location>
    <ligand>
        <name>ATP</name>
        <dbReference type="ChEBI" id="CHEBI:30616"/>
    </ligand>
</feature>
<dbReference type="GeneID" id="78817564"/>
<sequence length="371" mass="40480">MKFFEYMAKRIFNEEGIPILEGHVANSAEEATSIASDMGVPVAIKSQVLVGGRGKAGGIKFADNSGEAYKVADSLIGNTINGERVHQLLIEKKANIIKEFFLSISIDRANKKPVIMVSNEGGVEIENLAKTNPEKIIKYHPNPLIEFLPYESREIARKMGVPSELISPMGDVIYKLYKLFEKYDAETAEINPLVLTDEGLIAADAKFVVENDSLYRHPDLVKLARYKKKAVDFVKLDGDIAVIGNGAGLTLTGMDMIKFHGGEPATFLDIGGGASEESIKKSLNIVLNYEPVKVVFLNVLGGITKADDVAHGVVDAIKESKSLVSIVIRLTGTNEEEGQRILEEAGIPYEISMEKAAKKAVELCNKIKAEE</sequence>
<evidence type="ECO:0000256" key="4">
    <source>
        <dbReference type="ARBA" id="ARBA00022842"/>
    </source>
</evidence>
<dbReference type="Gene3D" id="3.40.50.261">
    <property type="entry name" value="Succinyl-CoA synthetase domains"/>
    <property type="match status" value="1"/>
</dbReference>
<evidence type="ECO:0000256" key="3">
    <source>
        <dbReference type="ARBA" id="ARBA00022741"/>
    </source>
</evidence>
<feature type="binding site" evidence="5">
    <location>
        <position position="45"/>
    </location>
    <ligand>
        <name>ATP</name>
        <dbReference type="ChEBI" id="CHEBI:30616"/>
    </ligand>
</feature>
<feature type="binding site" evidence="5">
    <location>
        <position position="99"/>
    </location>
    <ligand>
        <name>ATP</name>
        <dbReference type="ChEBI" id="CHEBI:30616"/>
    </ligand>
</feature>
<comment type="catalytic activity">
    <reaction evidence="5">
        <text>succinate + ATP + CoA = succinyl-CoA + ADP + phosphate</text>
        <dbReference type="Rhea" id="RHEA:17661"/>
        <dbReference type="ChEBI" id="CHEBI:30031"/>
        <dbReference type="ChEBI" id="CHEBI:30616"/>
        <dbReference type="ChEBI" id="CHEBI:43474"/>
        <dbReference type="ChEBI" id="CHEBI:57287"/>
        <dbReference type="ChEBI" id="CHEBI:57292"/>
        <dbReference type="ChEBI" id="CHEBI:456216"/>
        <dbReference type="EC" id="6.2.1.5"/>
    </reaction>
</comment>
<keyword evidence="3 5" id="KW-0547">Nucleotide-binding</keyword>
<comment type="catalytic activity">
    <reaction evidence="5">
        <text>GTP + succinate + CoA = succinyl-CoA + GDP + phosphate</text>
        <dbReference type="Rhea" id="RHEA:22120"/>
        <dbReference type="ChEBI" id="CHEBI:30031"/>
        <dbReference type="ChEBI" id="CHEBI:37565"/>
        <dbReference type="ChEBI" id="CHEBI:43474"/>
        <dbReference type="ChEBI" id="CHEBI:57287"/>
        <dbReference type="ChEBI" id="CHEBI:57292"/>
        <dbReference type="ChEBI" id="CHEBI:58189"/>
    </reaction>
</comment>
<dbReference type="HOGENOM" id="CLU_037430_0_2_2"/>
<dbReference type="Pfam" id="PF08442">
    <property type="entry name" value="ATP-grasp_2"/>
    <property type="match status" value="1"/>
</dbReference>
<dbReference type="GO" id="GO:0006099">
    <property type="term" value="P:tricarboxylic acid cycle"/>
    <property type="evidence" value="ECO:0007669"/>
    <property type="project" value="UniProtKB-UniRule"/>
</dbReference>
<reference evidence="8 9" key="1">
    <citation type="journal article" date="2007" name="Proc. Natl. Acad. Sci. U.S.A.">
        <title>Genomic and metabolic adaptations of Methanobrevibacter smithii to the human gut.</title>
        <authorList>
            <person name="Samuel B.S."/>
            <person name="Hansen E.E."/>
            <person name="Manchester J.K."/>
            <person name="Coutinho P.M."/>
            <person name="Henrissat B."/>
            <person name="Fulton R."/>
            <person name="Latreille P."/>
            <person name="Kim K."/>
            <person name="Wilson R.K."/>
            <person name="Gordon J.I."/>
        </authorList>
    </citation>
    <scope>NUCLEOTIDE SEQUENCE [LARGE SCALE GENOMIC DNA]</scope>
    <source>
        <strain evidence="9">ATCC 35061 / DSM 861 / OCM 144 / PS</strain>
    </source>
</reference>
<feature type="binding site" evidence="5">
    <location>
        <position position="245"/>
    </location>
    <ligand>
        <name>substrate</name>
        <note>ligand shared with subunit alpha</note>
    </ligand>
</feature>
<comment type="subunit">
    <text evidence="5">Heterotetramer of two alpha and two beta subunits.</text>
</comment>
<dbReference type="Gene3D" id="3.30.470.20">
    <property type="entry name" value="ATP-grasp fold, B domain"/>
    <property type="match status" value="1"/>
</dbReference>
<accession>A5ULQ1</accession>
<dbReference type="InterPro" id="IPR013650">
    <property type="entry name" value="ATP-grasp_succ-CoA_synth-type"/>
</dbReference>
<dbReference type="GO" id="GO:0005524">
    <property type="term" value="F:ATP binding"/>
    <property type="evidence" value="ECO:0007669"/>
    <property type="project" value="UniProtKB-UniRule"/>
</dbReference>
<feature type="binding site" evidence="5">
    <location>
        <begin position="302"/>
        <end position="304"/>
    </location>
    <ligand>
        <name>substrate</name>
        <note>ligand shared with subunit alpha</note>
    </ligand>
</feature>
<comment type="function">
    <text evidence="5">Succinyl-CoA synthetase functions in the citric acid cycle (TCA), coupling the hydrolysis of succinyl-CoA to the synthesis of either ATP or GTP and thus represents the only step of substrate-level phosphorylation in the TCA. The beta subunit provides nucleotide specificity of the enzyme and binds the substrate succinate, while the binding sites for coenzyme A and phosphate are found in the alpha subunit.</text>
</comment>
<dbReference type="GO" id="GO:0004776">
    <property type="term" value="F:succinate-CoA ligase (GDP-forming) activity"/>
    <property type="evidence" value="ECO:0007669"/>
    <property type="project" value="RHEA"/>
</dbReference>
<dbReference type="PROSITE" id="PS01217">
    <property type="entry name" value="SUCCINYL_COA_LIG_3"/>
    <property type="match status" value="1"/>
</dbReference>
<dbReference type="InterPro" id="IPR005811">
    <property type="entry name" value="SUCC_ACL_C"/>
</dbReference>
<dbReference type="PANTHER" id="PTHR11815:SF10">
    <property type="entry name" value="SUCCINATE--COA LIGASE [GDP-FORMING] SUBUNIT BETA, MITOCHONDRIAL"/>
    <property type="match status" value="1"/>
</dbReference>
<dbReference type="GO" id="GO:0004775">
    <property type="term" value="F:succinate-CoA ligase (ADP-forming) activity"/>
    <property type="evidence" value="ECO:0007669"/>
    <property type="project" value="UniProtKB-UniRule"/>
</dbReference>
<dbReference type="KEGG" id="msi:Msm_0924"/>
<dbReference type="PANTHER" id="PTHR11815">
    <property type="entry name" value="SUCCINYL-COA SYNTHETASE BETA CHAIN"/>
    <property type="match status" value="1"/>
</dbReference>
<comment type="pathway">
    <text evidence="5">Carbohydrate metabolism; tricarboxylic acid cycle; succinate from succinyl-CoA (ligase route): step 1/1.</text>
</comment>
<dbReference type="STRING" id="420247.Msm_0924"/>
<organism evidence="8 9">
    <name type="scientific">Methanobrevibacter smithii (strain ATCC 35061 / DSM 861 / OCM 144 / PS)</name>
    <dbReference type="NCBI Taxonomy" id="420247"/>
    <lineage>
        <taxon>Archaea</taxon>
        <taxon>Methanobacteriati</taxon>
        <taxon>Methanobacteriota</taxon>
        <taxon>Methanomada group</taxon>
        <taxon>Methanobacteria</taxon>
        <taxon>Methanobacteriales</taxon>
        <taxon>Methanobacteriaceae</taxon>
        <taxon>Methanobrevibacter</taxon>
    </lineage>
</organism>
<dbReference type="RefSeq" id="WP_011954177.1">
    <property type="nucleotide sequence ID" value="NC_009515.1"/>
</dbReference>
<keyword evidence="5 6" id="KW-0067">ATP-binding</keyword>
<dbReference type="AlphaFoldDB" id="A5ULQ1"/>
<keyword evidence="2 5" id="KW-0479">Metal-binding</keyword>
<feature type="binding site" evidence="5">
    <location>
        <position position="204"/>
    </location>
    <ligand>
        <name>Mg(2+)</name>
        <dbReference type="ChEBI" id="CHEBI:18420"/>
    </ligand>
</feature>
<feature type="binding site" evidence="5">
    <location>
        <position position="91"/>
    </location>
    <ligand>
        <name>ATP</name>
        <dbReference type="ChEBI" id="CHEBI:30616"/>
    </ligand>
</feature>
<dbReference type="NCBIfam" id="TIGR01016">
    <property type="entry name" value="sucCoAbeta"/>
    <property type="match status" value="1"/>
</dbReference>
<dbReference type="EnsemblBacteria" id="ABQ87129">
    <property type="protein sequence ID" value="ABQ87129"/>
    <property type="gene ID" value="Msm_0924"/>
</dbReference>
<dbReference type="GO" id="GO:0006104">
    <property type="term" value="P:succinyl-CoA metabolic process"/>
    <property type="evidence" value="ECO:0007669"/>
    <property type="project" value="TreeGrafter"/>
</dbReference>
<keyword evidence="1 5" id="KW-0436">Ligase</keyword>
<dbReference type="InterPro" id="IPR011761">
    <property type="entry name" value="ATP-grasp"/>
</dbReference>
<evidence type="ECO:0000259" key="7">
    <source>
        <dbReference type="PROSITE" id="PS50975"/>
    </source>
</evidence>
<feature type="binding site" evidence="5">
    <location>
        <position position="191"/>
    </location>
    <ligand>
        <name>Mg(2+)</name>
        <dbReference type="ChEBI" id="CHEBI:18420"/>
    </ligand>
</feature>
<evidence type="ECO:0000313" key="9">
    <source>
        <dbReference type="Proteomes" id="UP000001992"/>
    </source>
</evidence>
<evidence type="ECO:0000313" key="8">
    <source>
        <dbReference type="EMBL" id="ABQ87129.1"/>
    </source>
</evidence>
<evidence type="ECO:0000256" key="1">
    <source>
        <dbReference type="ARBA" id="ARBA00022598"/>
    </source>
</evidence>
<dbReference type="EC" id="6.2.1.5" evidence="5"/>
<comment type="similarity">
    <text evidence="5">Belongs to the succinate/malate CoA ligase beta subunit family.</text>
</comment>
<dbReference type="FunFam" id="3.30.470.20:FF:000002">
    <property type="entry name" value="Succinate--CoA ligase [ADP-forming] subunit beta"/>
    <property type="match status" value="1"/>
</dbReference>
<keyword evidence="9" id="KW-1185">Reference proteome</keyword>
<dbReference type="Proteomes" id="UP000001992">
    <property type="component" value="Chromosome"/>
</dbReference>
<dbReference type="Pfam" id="PF00549">
    <property type="entry name" value="Ligase_CoA"/>
    <property type="match status" value="1"/>
</dbReference>
<evidence type="ECO:0000256" key="5">
    <source>
        <dbReference type="HAMAP-Rule" id="MF_00558"/>
    </source>
</evidence>
<protein>
    <recommendedName>
        <fullName evidence="5">Succinate--CoA ligase [ADP-forming] subunit beta</fullName>
        <ecNumber evidence="5">6.2.1.5</ecNumber>
    </recommendedName>
    <alternativeName>
        <fullName evidence="5">Succinyl-CoA synthetase subunit beta</fullName>
        <shortName evidence="5">SCS-beta</shortName>
    </alternativeName>
</protein>